<gene>
    <name evidence="2" type="ORF">BEMITA_LOCUS11855</name>
</gene>
<proteinExistence type="predicted"/>
<dbReference type="PANTHER" id="PTHR46704:SF9">
    <property type="entry name" value="BHLH DOMAIN-CONTAINING PROTEIN"/>
    <property type="match status" value="1"/>
</dbReference>
<sequence>MSAVATTCFVCKTESKSGKLVAFTEASLKKCKDILQTRIASNFKYADLTLPENLVSSVNIGYHVKCYRAFTAVSAKSKNQDAEILQPPEPLVKTRSQGCFLPPVSSTGVLPKVCIFCHKNRKFVNLERQDLIPVRTFAFEESVKKVAHSLNDIDFLAEVGDNFVAKEVHYHKICWLKYSAPCLKNTHSQSSAKQKTGFDEVMEEFLKFVHENIVIQKKAYLLVNLLKQFAILYEDMTELECSYTTQRLESKLVKHFSDSLTIGTVNQKKVVFHRDLSEDQLQLLVAATNDQILFKETASKLRKIISKVEPSFLPSILTTETVKKGEVETPPELSEFLSELIGGTSSKTKESEHTRRRVKSLAEDIIFSWSKGKLKPSKHITLGLSMMSLTSSRKIIDILNRYGHTLSYSTLESIETELCYSDLAISEHTLAPSAMIKSANLATGVAFNNFDRYVETIGGKDTLHDTVGIAYQISDANLAEPCSATLEQPSVIPPKKRRRKFESDNMTVIEPYRKKPKFTATIEPLDYPARLIVPESLSTAQQRDLLWMVSVALELPDTPMWIGFNAKTIRDTSPRQNIFYLPPINQSPTSNSVVLETMKRAKQIAAECGQENICVTYDLAIAKVAFQIQCTEAPAFDNLFIQMGDFHTMMAFFHAIGKVIEDCGLTDILVDAEIIAGGSVNGFLQGKHFNRCKRIHPIISLALQILHFQSFLTSKNLVTGAAVISELEELSSSKENLRVSGELGNLLAEYRNYCDETLAGNHGKTSQFFYQYVRMINYYFWFSRSIREGDFQLYTYVIPKFTSFFFALNQPNYARWLVKYHENLMKVKETHPELMKTINSGCFAVRRTALTFSRSPVDLTLEQTINADAANKLTGISHFTNSISARERWARLHSIKAEIISSTLETAGLKSKNDVTAELTPRRIKKDREAVGNLVESIKRHVNPFDSSLKENQLFNIATGKAAREETTEFLLNLEVTGSKARDEFIEQCSADPKRFEEPIKRQKVLTFADEQKKLTRTVDNKLSDEIGCKNLFARMLAVSSEHRVDMAEVLKYPLTPTPRSLSHSDGSFIKTDKSALMRQLEKMVPPAEGPSCIDTVLIDGFFLLHTIGEVPRTYGKIARKFLQMVVSYKAQEIFVIFDQYLKPSIKDQERQRRAGVVKTESYTIYGPDQIKPMNFTNCLKSEEFKSNLIEFMILQWQDPSCVQYFGDKTVFMNQGDQCFEFSIVNGHVSKVPCQLFSCHHEEADTRIVYVLSKFKRSKNVVVRCNDTDVLVILLGNLSKFSKDVRIWMEVGFYTNNTLRYLQINDMCAEVGEDTCLALPGLHAFSGCDSTSSFFKKGKVLPFKLMQKTPIYIDYFRKFCEIASSSEISTKTAEQFVCSLYGLSKCKSVNEARYRKFEIAYKPKEKDEPLLKKFSTFNPSLIPPCQSSLQQHVKRSLYQAHIWSNATNPSPAESLCAENFGWKVGNSGYEPIWFEGPVAPPTILDAIADENLSEEGEDYSASDESCEDNDEP</sequence>
<evidence type="ECO:0000313" key="3">
    <source>
        <dbReference type="Proteomes" id="UP001152759"/>
    </source>
</evidence>
<reference evidence="2" key="1">
    <citation type="submission" date="2021-12" db="EMBL/GenBank/DDBJ databases">
        <authorList>
            <person name="King R."/>
        </authorList>
    </citation>
    <scope>NUCLEOTIDE SEQUENCE</scope>
</reference>
<protein>
    <submittedName>
        <fullName evidence="2">Uncharacterized protein</fullName>
    </submittedName>
</protein>
<organism evidence="2 3">
    <name type="scientific">Bemisia tabaci</name>
    <name type="common">Sweetpotato whitefly</name>
    <name type="synonym">Aleurodes tabaci</name>
    <dbReference type="NCBI Taxonomy" id="7038"/>
    <lineage>
        <taxon>Eukaryota</taxon>
        <taxon>Metazoa</taxon>
        <taxon>Ecdysozoa</taxon>
        <taxon>Arthropoda</taxon>
        <taxon>Hexapoda</taxon>
        <taxon>Insecta</taxon>
        <taxon>Pterygota</taxon>
        <taxon>Neoptera</taxon>
        <taxon>Paraneoptera</taxon>
        <taxon>Hemiptera</taxon>
        <taxon>Sternorrhyncha</taxon>
        <taxon>Aleyrodoidea</taxon>
        <taxon>Aleyrodidae</taxon>
        <taxon>Aleyrodinae</taxon>
        <taxon>Bemisia</taxon>
    </lineage>
</organism>
<dbReference type="Proteomes" id="UP001152759">
    <property type="component" value="Chromosome 7"/>
</dbReference>
<dbReference type="KEGG" id="btab:109041758"/>
<feature type="region of interest" description="Disordered" evidence="1">
    <location>
        <begin position="1488"/>
        <end position="1512"/>
    </location>
</feature>
<accession>A0A9P0F7X9</accession>
<name>A0A9P0F7X9_BEMTA</name>
<keyword evidence="3" id="KW-1185">Reference proteome</keyword>
<dbReference type="PANTHER" id="PTHR46704">
    <property type="entry name" value="CXC DOMAIN-CONTAINING PROTEIN-RELATED"/>
    <property type="match status" value="1"/>
</dbReference>
<evidence type="ECO:0000256" key="1">
    <source>
        <dbReference type="SAM" id="MobiDB-lite"/>
    </source>
</evidence>
<evidence type="ECO:0000313" key="2">
    <source>
        <dbReference type="EMBL" id="CAH0393453.1"/>
    </source>
</evidence>
<dbReference type="EMBL" id="OU963868">
    <property type="protein sequence ID" value="CAH0393453.1"/>
    <property type="molecule type" value="Genomic_DNA"/>
</dbReference>